<comment type="caution">
    <text evidence="1">The sequence shown here is derived from an EMBL/GenBank/DDBJ whole genome shotgun (WGS) entry which is preliminary data.</text>
</comment>
<organism evidence="1 2">
    <name type="scientific">Flagellimonas chongwuensis</name>
    <dbReference type="NCBI Taxonomy" id="2697365"/>
    <lineage>
        <taxon>Bacteria</taxon>
        <taxon>Pseudomonadati</taxon>
        <taxon>Bacteroidota</taxon>
        <taxon>Flavobacteriia</taxon>
        <taxon>Flavobacteriales</taxon>
        <taxon>Flavobacteriaceae</taxon>
        <taxon>Flagellimonas</taxon>
    </lineage>
</organism>
<name>A0A850NBJ1_9FLAO</name>
<dbReference type="Gene3D" id="2.60.40.10">
    <property type="entry name" value="Immunoglobulins"/>
    <property type="match status" value="1"/>
</dbReference>
<dbReference type="EMBL" id="WYET01000004">
    <property type="protein sequence ID" value="NVN18571.1"/>
    <property type="molecule type" value="Genomic_DNA"/>
</dbReference>
<dbReference type="Pfam" id="PF03382">
    <property type="entry name" value="DUF285"/>
    <property type="match status" value="1"/>
</dbReference>
<dbReference type="InterPro" id="IPR011889">
    <property type="entry name" value="Liste_lipo_26"/>
</dbReference>
<dbReference type="InterPro" id="IPR005046">
    <property type="entry name" value="DUF285"/>
</dbReference>
<proteinExistence type="predicted"/>
<sequence length="333" mass="37189">MEEKDTTSFITKWETTAPEEPIYIGANSDYDYDFTIDWGDGTVECIDQVPDTNMFEHTYSAPGTYRVVIQGRFPAFNMNPVFEFSDDEPKKLVGMEQWGNIVWQDLSYAFIWCTKMLYTATDAPDLTNVTSLEKTFHGAWLIRGDLSGWDTSTITNMAYMFSYAFTFNGEIGGWDTSNVTNMTGMFLRAGAFNKDISGWDTSSVTRMAYMFDGAISFNGKIGGWDTSSVAEMDFMFSSASSFDQNLGSWDISSIDPIRTDGMMHMLDDCGMSAINFSKTLIGWASQKVQPKVKLGAQGLHLCLNDNDGIAAYSTLKKSPNNWTIKGVDKKACD</sequence>
<dbReference type="AlphaFoldDB" id="A0A850NBJ1"/>
<protein>
    <submittedName>
        <fullName evidence="1">BspA family leucine-rich repeat surface protein</fullName>
    </submittedName>
</protein>
<dbReference type="RefSeq" id="WP_176620290.1">
    <property type="nucleotide sequence ID" value="NZ_WYET01000004.1"/>
</dbReference>
<evidence type="ECO:0000313" key="2">
    <source>
        <dbReference type="Proteomes" id="UP000558089"/>
    </source>
</evidence>
<accession>A0A850NBJ1</accession>
<gene>
    <name evidence="1" type="ORF">GUA46_09465</name>
</gene>
<dbReference type="Proteomes" id="UP000558089">
    <property type="component" value="Unassembled WGS sequence"/>
</dbReference>
<dbReference type="NCBIfam" id="TIGR02167">
    <property type="entry name" value="Liste_lipo_26"/>
    <property type="match status" value="3"/>
</dbReference>
<keyword evidence="2" id="KW-1185">Reference proteome</keyword>
<reference evidence="1 2" key="1">
    <citation type="submission" date="2020-01" db="EMBL/GenBank/DDBJ databases">
        <title>Draft Genome Analysis of Muricauda sp. HICW Isolated from coastal seawater of PR China.</title>
        <authorList>
            <person name="Chen M.-X."/>
        </authorList>
    </citation>
    <scope>NUCLEOTIDE SEQUENCE [LARGE SCALE GENOMIC DNA]</scope>
    <source>
        <strain evidence="1 2">HICW</strain>
    </source>
</reference>
<evidence type="ECO:0000313" key="1">
    <source>
        <dbReference type="EMBL" id="NVN18571.1"/>
    </source>
</evidence>
<dbReference type="InterPro" id="IPR013783">
    <property type="entry name" value="Ig-like_fold"/>
</dbReference>